<feature type="non-terminal residue" evidence="8">
    <location>
        <position position="248"/>
    </location>
</feature>
<evidence type="ECO:0000256" key="1">
    <source>
        <dbReference type="ARBA" id="ARBA00004651"/>
    </source>
</evidence>
<dbReference type="PANTHER" id="PTHR30250:SF10">
    <property type="entry name" value="LIPOPOLYSACCHARIDE BIOSYNTHESIS PROTEIN WZXC"/>
    <property type="match status" value="1"/>
</dbReference>
<sequence>GVYTLVYASAVRYSRPIRLWPLQLDWVWARRLLDYGKWFWLAWGVLLNFIWYYDKLVLAFIGDERYEAGLALYDHAWWLMQFPTAIIAHIVFAYTNTLYSRYQADRDRLSELFSTMMGIIFRGSAFVALLLLANAYEVMALLKTEWAAAAPMMVWLAGYTFLRPLLDDGIGLLWAVGDTRRTARIMGAQALVALLIVPAAVMWKGVEGLAYSMGVVAAIGVGGVFIGLKRYVDIAWRRVFFGPLLALV</sequence>
<organism evidence="8">
    <name type="scientific">marine metagenome</name>
    <dbReference type="NCBI Taxonomy" id="408172"/>
    <lineage>
        <taxon>unclassified sequences</taxon>
        <taxon>metagenomes</taxon>
        <taxon>ecological metagenomes</taxon>
    </lineage>
</organism>
<gene>
    <name evidence="8" type="ORF">METZ01_LOCUS466387</name>
</gene>
<dbReference type="InterPro" id="IPR050833">
    <property type="entry name" value="Poly_Biosynth_Transport"/>
</dbReference>
<evidence type="ECO:0000256" key="2">
    <source>
        <dbReference type="ARBA" id="ARBA00007430"/>
    </source>
</evidence>
<evidence type="ECO:0008006" key="9">
    <source>
        <dbReference type="Google" id="ProtNLM"/>
    </source>
</evidence>
<dbReference type="EMBL" id="UINC01196501">
    <property type="protein sequence ID" value="SVE13533.1"/>
    <property type="molecule type" value="Genomic_DNA"/>
</dbReference>
<feature type="transmembrane region" description="Helical" evidence="7">
    <location>
        <begin position="82"/>
        <end position="100"/>
    </location>
</feature>
<comment type="similarity">
    <text evidence="2">Belongs to the polysaccharide synthase family.</text>
</comment>
<feature type="transmembrane region" description="Helical" evidence="7">
    <location>
        <begin position="209"/>
        <end position="228"/>
    </location>
</feature>
<evidence type="ECO:0000313" key="8">
    <source>
        <dbReference type="EMBL" id="SVE13533.1"/>
    </source>
</evidence>
<dbReference type="Pfam" id="PF13440">
    <property type="entry name" value="Polysacc_synt_3"/>
    <property type="match status" value="1"/>
</dbReference>
<keyword evidence="3" id="KW-1003">Cell membrane</keyword>
<reference evidence="8" key="1">
    <citation type="submission" date="2018-05" db="EMBL/GenBank/DDBJ databases">
        <authorList>
            <person name="Lanie J.A."/>
            <person name="Ng W.-L."/>
            <person name="Kazmierczak K.M."/>
            <person name="Andrzejewski T.M."/>
            <person name="Davidsen T.M."/>
            <person name="Wayne K.J."/>
            <person name="Tettelin H."/>
            <person name="Glass J.I."/>
            <person name="Rusch D."/>
            <person name="Podicherti R."/>
            <person name="Tsui H.-C.T."/>
            <person name="Winkler M.E."/>
        </authorList>
    </citation>
    <scope>NUCLEOTIDE SEQUENCE</scope>
</reference>
<feature type="transmembrane region" description="Helical" evidence="7">
    <location>
        <begin position="183"/>
        <end position="203"/>
    </location>
</feature>
<proteinExistence type="inferred from homology"/>
<evidence type="ECO:0000256" key="7">
    <source>
        <dbReference type="SAM" id="Phobius"/>
    </source>
</evidence>
<dbReference type="PANTHER" id="PTHR30250">
    <property type="entry name" value="PST FAMILY PREDICTED COLANIC ACID TRANSPORTER"/>
    <property type="match status" value="1"/>
</dbReference>
<feature type="transmembrane region" description="Helical" evidence="7">
    <location>
        <begin position="38"/>
        <end position="62"/>
    </location>
</feature>
<keyword evidence="5 7" id="KW-1133">Transmembrane helix</keyword>
<accession>A0A383B135</accession>
<name>A0A383B135_9ZZZZ</name>
<evidence type="ECO:0000256" key="5">
    <source>
        <dbReference type="ARBA" id="ARBA00022989"/>
    </source>
</evidence>
<comment type="subcellular location">
    <subcellularLocation>
        <location evidence="1">Cell membrane</location>
        <topology evidence="1">Multi-pass membrane protein</topology>
    </subcellularLocation>
</comment>
<dbReference type="GO" id="GO:0005886">
    <property type="term" value="C:plasma membrane"/>
    <property type="evidence" value="ECO:0007669"/>
    <property type="project" value="UniProtKB-SubCell"/>
</dbReference>
<evidence type="ECO:0000256" key="6">
    <source>
        <dbReference type="ARBA" id="ARBA00023136"/>
    </source>
</evidence>
<feature type="transmembrane region" description="Helical" evidence="7">
    <location>
        <begin position="112"/>
        <end position="134"/>
    </location>
</feature>
<evidence type="ECO:0000256" key="4">
    <source>
        <dbReference type="ARBA" id="ARBA00022692"/>
    </source>
</evidence>
<dbReference type="AlphaFoldDB" id="A0A383B135"/>
<evidence type="ECO:0000256" key="3">
    <source>
        <dbReference type="ARBA" id="ARBA00022475"/>
    </source>
</evidence>
<keyword evidence="4 7" id="KW-0812">Transmembrane</keyword>
<feature type="non-terminal residue" evidence="8">
    <location>
        <position position="1"/>
    </location>
</feature>
<keyword evidence="6 7" id="KW-0472">Membrane</keyword>
<protein>
    <recommendedName>
        <fullName evidence="9">Polysaccharide biosynthesis protein C-terminal domain-containing protein</fullName>
    </recommendedName>
</protein>